<evidence type="ECO:0000256" key="8">
    <source>
        <dbReference type="ARBA" id="ARBA00022989"/>
    </source>
</evidence>
<evidence type="ECO:0000256" key="2">
    <source>
        <dbReference type="ARBA" id="ARBA00009765"/>
    </source>
</evidence>
<dbReference type="GO" id="GO:0015087">
    <property type="term" value="F:cobalt ion transmembrane transporter activity"/>
    <property type="evidence" value="ECO:0007669"/>
    <property type="project" value="TreeGrafter"/>
</dbReference>
<dbReference type="SUPFAM" id="SSF144083">
    <property type="entry name" value="Magnesium transport protein CorA, transmembrane region"/>
    <property type="match status" value="1"/>
</dbReference>
<dbReference type="Pfam" id="PF01544">
    <property type="entry name" value="CorA"/>
    <property type="match status" value="1"/>
</dbReference>
<evidence type="ECO:0000313" key="12">
    <source>
        <dbReference type="EMBL" id="GAA4930072.1"/>
    </source>
</evidence>
<dbReference type="GO" id="GO:0015095">
    <property type="term" value="F:magnesium ion transmembrane transporter activity"/>
    <property type="evidence" value="ECO:0007669"/>
    <property type="project" value="TreeGrafter"/>
</dbReference>
<evidence type="ECO:0000313" key="13">
    <source>
        <dbReference type="Proteomes" id="UP001409585"/>
    </source>
</evidence>
<dbReference type="InterPro" id="IPR045861">
    <property type="entry name" value="CorA_cytoplasmic_dom"/>
</dbReference>
<proteinExistence type="inferred from homology"/>
<keyword evidence="7" id="KW-0862">Zinc</keyword>
<keyword evidence="9" id="KW-0406">Ion transport</keyword>
<keyword evidence="5" id="KW-0997">Cell inner membrane</keyword>
<comment type="similarity">
    <text evidence="2">Belongs to the CorA metal ion transporter (MIT) (TC 1.A.35) family.</text>
</comment>
<evidence type="ECO:0000256" key="1">
    <source>
        <dbReference type="ARBA" id="ARBA00004651"/>
    </source>
</evidence>
<keyword evidence="10 11" id="KW-0472">Membrane</keyword>
<dbReference type="PANTHER" id="PTHR46494:SF3">
    <property type="entry name" value="ZINC TRANSPORT PROTEIN ZNTB"/>
    <property type="match status" value="1"/>
</dbReference>
<evidence type="ECO:0000256" key="11">
    <source>
        <dbReference type="SAM" id="Phobius"/>
    </source>
</evidence>
<evidence type="ECO:0000256" key="9">
    <source>
        <dbReference type="ARBA" id="ARBA00023065"/>
    </source>
</evidence>
<sequence>MEQDPALVFYKTLDGRGGCRAYEELPDQAESYQTWVHIDANAVNAKALFHQSLPSVDQHTVAAMFDVDARPRVLSTDFGLLLILRGINHNEGDKPEDMVGVRIFVVENKIVSLHYRRSKALMQVAQSLDDGKGPATIAGILSQISSLLIDYIEASIEQLDDQLDQLETEVLESPGPTLRHDIAEVRKTSIRIRRYLAPQREALNHLRNIELHGITDNVRRALQEVHDSQTRALETLDAIRERSQVVTDELINALSEKLNRNLYVLSVITAIFLPLGFLTGLFGINVGGLPGVDNDNAFVYFSLFLGAVTALQLLIFKLFKWF</sequence>
<dbReference type="GO" id="GO:0050897">
    <property type="term" value="F:cobalt ion binding"/>
    <property type="evidence" value="ECO:0007669"/>
    <property type="project" value="TreeGrafter"/>
</dbReference>
<dbReference type="Gene3D" id="1.20.58.340">
    <property type="entry name" value="Magnesium transport protein CorA, transmembrane region"/>
    <property type="match status" value="2"/>
</dbReference>
<comment type="caution">
    <text evidence="12">The sequence shown here is derived from an EMBL/GenBank/DDBJ whole genome shotgun (WGS) entry which is preliminary data.</text>
</comment>
<feature type="transmembrane region" description="Helical" evidence="11">
    <location>
        <begin position="262"/>
        <end position="286"/>
    </location>
</feature>
<evidence type="ECO:0000256" key="3">
    <source>
        <dbReference type="ARBA" id="ARBA00022448"/>
    </source>
</evidence>
<evidence type="ECO:0000256" key="5">
    <source>
        <dbReference type="ARBA" id="ARBA00022519"/>
    </source>
</evidence>
<dbReference type="InterPro" id="IPR002523">
    <property type="entry name" value="MgTranspt_CorA/ZnTranspt_ZntB"/>
</dbReference>
<reference evidence="13" key="1">
    <citation type="journal article" date="2019" name="Int. J. Syst. Evol. Microbiol.">
        <title>The Global Catalogue of Microorganisms (GCM) 10K type strain sequencing project: providing services to taxonomists for standard genome sequencing and annotation.</title>
        <authorList>
            <consortium name="The Broad Institute Genomics Platform"/>
            <consortium name="The Broad Institute Genome Sequencing Center for Infectious Disease"/>
            <person name="Wu L."/>
            <person name="Ma J."/>
        </authorList>
    </citation>
    <scope>NUCLEOTIDE SEQUENCE [LARGE SCALE GENOMIC DNA]</scope>
    <source>
        <strain evidence="13">JCM 19134</strain>
    </source>
</reference>
<keyword evidence="8 11" id="KW-1133">Transmembrane helix</keyword>
<evidence type="ECO:0000256" key="10">
    <source>
        <dbReference type="ARBA" id="ARBA00023136"/>
    </source>
</evidence>
<evidence type="ECO:0000256" key="4">
    <source>
        <dbReference type="ARBA" id="ARBA00022475"/>
    </source>
</evidence>
<feature type="transmembrane region" description="Helical" evidence="11">
    <location>
        <begin position="298"/>
        <end position="319"/>
    </location>
</feature>
<evidence type="ECO:0000256" key="6">
    <source>
        <dbReference type="ARBA" id="ARBA00022692"/>
    </source>
</evidence>
<dbReference type="InterPro" id="IPR045863">
    <property type="entry name" value="CorA_TM1_TM2"/>
</dbReference>
<keyword evidence="3" id="KW-0813">Transport</keyword>
<name>A0AAV3TXK7_9ALTE</name>
<dbReference type="SUPFAM" id="SSF143865">
    <property type="entry name" value="CorA soluble domain-like"/>
    <property type="match status" value="1"/>
</dbReference>
<dbReference type="EMBL" id="BAABLX010000001">
    <property type="protein sequence ID" value="GAA4930072.1"/>
    <property type="molecule type" value="Genomic_DNA"/>
</dbReference>
<protein>
    <submittedName>
        <fullName evidence="12">Zinc transporter ZntB</fullName>
    </submittedName>
</protein>
<accession>A0AAV3TXK7</accession>
<gene>
    <name evidence="12" type="ORF">GCM10025791_02320</name>
</gene>
<dbReference type="CDD" id="cd12833">
    <property type="entry name" value="ZntB-like_1"/>
    <property type="match status" value="1"/>
</dbReference>
<dbReference type="Gene3D" id="3.30.460.20">
    <property type="entry name" value="CorA soluble domain-like"/>
    <property type="match status" value="1"/>
</dbReference>
<dbReference type="AlphaFoldDB" id="A0AAV3TXK7"/>
<dbReference type="GO" id="GO:0005886">
    <property type="term" value="C:plasma membrane"/>
    <property type="evidence" value="ECO:0007669"/>
    <property type="project" value="UniProtKB-SubCell"/>
</dbReference>
<comment type="subcellular location">
    <subcellularLocation>
        <location evidence="1">Cell membrane</location>
        <topology evidence="1">Multi-pass membrane protein</topology>
    </subcellularLocation>
</comment>
<keyword evidence="13" id="KW-1185">Reference proteome</keyword>
<organism evidence="12 13">
    <name type="scientific">Halioxenophilus aromaticivorans</name>
    <dbReference type="NCBI Taxonomy" id="1306992"/>
    <lineage>
        <taxon>Bacteria</taxon>
        <taxon>Pseudomonadati</taxon>
        <taxon>Pseudomonadota</taxon>
        <taxon>Gammaproteobacteria</taxon>
        <taxon>Alteromonadales</taxon>
        <taxon>Alteromonadaceae</taxon>
        <taxon>Halioxenophilus</taxon>
    </lineage>
</organism>
<dbReference type="Proteomes" id="UP001409585">
    <property type="component" value="Unassembled WGS sequence"/>
</dbReference>
<dbReference type="RefSeq" id="WP_345415757.1">
    <property type="nucleotide sequence ID" value="NZ_AP031496.1"/>
</dbReference>
<dbReference type="PANTHER" id="PTHR46494">
    <property type="entry name" value="CORA FAMILY METAL ION TRANSPORTER (EUROFUNG)"/>
    <property type="match status" value="1"/>
</dbReference>
<keyword evidence="4" id="KW-1003">Cell membrane</keyword>
<evidence type="ECO:0000256" key="7">
    <source>
        <dbReference type="ARBA" id="ARBA00022833"/>
    </source>
</evidence>
<keyword evidence="6 11" id="KW-0812">Transmembrane</keyword>
<dbReference type="GO" id="GO:0000287">
    <property type="term" value="F:magnesium ion binding"/>
    <property type="evidence" value="ECO:0007669"/>
    <property type="project" value="TreeGrafter"/>
</dbReference>